<comment type="caution">
    <text evidence="1">The sequence shown here is derived from an EMBL/GenBank/DDBJ whole genome shotgun (WGS) entry which is preliminary data.</text>
</comment>
<reference evidence="1 2" key="1">
    <citation type="journal article" date="2020" name="Cell">
        <title>Large-Scale Comparative Analyses of Tick Genomes Elucidate Their Genetic Diversity and Vector Capacities.</title>
        <authorList>
            <consortium name="Tick Genome and Microbiome Consortium (TIGMIC)"/>
            <person name="Jia N."/>
            <person name="Wang J."/>
            <person name="Shi W."/>
            <person name="Du L."/>
            <person name="Sun Y."/>
            <person name="Zhan W."/>
            <person name="Jiang J.F."/>
            <person name="Wang Q."/>
            <person name="Zhang B."/>
            <person name="Ji P."/>
            <person name="Bell-Sakyi L."/>
            <person name="Cui X.M."/>
            <person name="Yuan T.T."/>
            <person name="Jiang B.G."/>
            <person name="Yang W.F."/>
            <person name="Lam T.T."/>
            <person name="Chang Q.C."/>
            <person name="Ding S.J."/>
            <person name="Wang X.J."/>
            <person name="Zhu J.G."/>
            <person name="Ruan X.D."/>
            <person name="Zhao L."/>
            <person name="Wei J.T."/>
            <person name="Ye R.Z."/>
            <person name="Que T.C."/>
            <person name="Du C.H."/>
            <person name="Zhou Y.H."/>
            <person name="Cheng J.X."/>
            <person name="Dai P.F."/>
            <person name="Guo W.B."/>
            <person name="Han X.H."/>
            <person name="Huang E.J."/>
            <person name="Li L.F."/>
            <person name="Wei W."/>
            <person name="Gao Y.C."/>
            <person name="Liu J.Z."/>
            <person name="Shao H.Z."/>
            <person name="Wang X."/>
            <person name="Wang C.C."/>
            <person name="Yang T.C."/>
            <person name="Huo Q.B."/>
            <person name="Li W."/>
            <person name="Chen H.Y."/>
            <person name="Chen S.E."/>
            <person name="Zhou L.G."/>
            <person name="Ni X.B."/>
            <person name="Tian J.H."/>
            <person name="Sheng Y."/>
            <person name="Liu T."/>
            <person name="Pan Y.S."/>
            <person name="Xia L.Y."/>
            <person name="Li J."/>
            <person name="Zhao F."/>
            <person name="Cao W.C."/>
        </authorList>
    </citation>
    <scope>NUCLEOTIDE SEQUENCE [LARGE SCALE GENOMIC DNA]</scope>
    <source>
        <strain evidence="1">HaeL-2018</strain>
    </source>
</reference>
<name>A0A9J6GWD4_HAELO</name>
<organism evidence="1 2">
    <name type="scientific">Haemaphysalis longicornis</name>
    <name type="common">Bush tick</name>
    <dbReference type="NCBI Taxonomy" id="44386"/>
    <lineage>
        <taxon>Eukaryota</taxon>
        <taxon>Metazoa</taxon>
        <taxon>Ecdysozoa</taxon>
        <taxon>Arthropoda</taxon>
        <taxon>Chelicerata</taxon>
        <taxon>Arachnida</taxon>
        <taxon>Acari</taxon>
        <taxon>Parasitiformes</taxon>
        <taxon>Ixodida</taxon>
        <taxon>Ixodoidea</taxon>
        <taxon>Ixodidae</taxon>
        <taxon>Haemaphysalinae</taxon>
        <taxon>Haemaphysalis</taxon>
    </lineage>
</organism>
<accession>A0A9J6GWD4</accession>
<proteinExistence type="predicted"/>
<keyword evidence="2" id="KW-1185">Reference proteome</keyword>
<dbReference type="AlphaFoldDB" id="A0A9J6GWD4"/>
<dbReference type="Proteomes" id="UP000821853">
    <property type="component" value="Unassembled WGS sequence"/>
</dbReference>
<evidence type="ECO:0000313" key="1">
    <source>
        <dbReference type="EMBL" id="KAH9378992.1"/>
    </source>
</evidence>
<sequence length="95" mass="11172">MLGISKRGREHRITNWYGYRQACEASARSLSDLDTWVRELHQDVRQHNTLVPEEANIPETDARLAGLWEALRSLRTRLKSHPRNRSLRRKIAQVQ</sequence>
<dbReference type="EMBL" id="JABSTR010000009">
    <property type="protein sequence ID" value="KAH9378992.1"/>
    <property type="molecule type" value="Genomic_DNA"/>
</dbReference>
<gene>
    <name evidence="1" type="ORF">HPB48_013565</name>
</gene>
<protein>
    <submittedName>
        <fullName evidence="1">Uncharacterized protein</fullName>
    </submittedName>
</protein>
<evidence type="ECO:0000313" key="2">
    <source>
        <dbReference type="Proteomes" id="UP000821853"/>
    </source>
</evidence>
<dbReference type="VEuPathDB" id="VectorBase:HLOH_052344"/>